<feature type="compositionally biased region" description="Polar residues" evidence="1">
    <location>
        <begin position="1144"/>
        <end position="1154"/>
    </location>
</feature>
<feature type="region of interest" description="Disordered" evidence="1">
    <location>
        <begin position="143"/>
        <end position="170"/>
    </location>
</feature>
<feature type="compositionally biased region" description="Polar residues" evidence="1">
    <location>
        <begin position="985"/>
        <end position="1010"/>
    </location>
</feature>
<feature type="compositionally biased region" description="Basic and acidic residues" evidence="1">
    <location>
        <begin position="2005"/>
        <end position="2017"/>
    </location>
</feature>
<feature type="compositionally biased region" description="Low complexity" evidence="1">
    <location>
        <begin position="1592"/>
        <end position="1608"/>
    </location>
</feature>
<feature type="compositionally biased region" description="Polar residues" evidence="1">
    <location>
        <begin position="1578"/>
        <end position="1587"/>
    </location>
</feature>
<feature type="region of interest" description="Disordered" evidence="1">
    <location>
        <begin position="934"/>
        <end position="968"/>
    </location>
</feature>
<evidence type="ECO:0000313" key="3">
    <source>
        <dbReference type="WBParaSite" id="TREG1_70740.1"/>
    </source>
</evidence>
<evidence type="ECO:0000256" key="1">
    <source>
        <dbReference type="SAM" id="MobiDB-lite"/>
    </source>
</evidence>
<feature type="region of interest" description="Disordered" evidence="1">
    <location>
        <begin position="985"/>
        <end position="1022"/>
    </location>
</feature>
<reference evidence="3" key="2">
    <citation type="submission" date="2023-11" db="UniProtKB">
        <authorList>
            <consortium name="WormBaseParasite"/>
        </authorList>
    </citation>
    <scope>IDENTIFICATION</scope>
</reference>
<protein>
    <recommendedName>
        <fullName evidence="4">Rac guanyl-nucleotide exchange factor</fullName>
    </recommendedName>
</protein>
<feature type="compositionally biased region" description="Polar residues" evidence="1">
    <location>
        <begin position="1287"/>
        <end position="1297"/>
    </location>
</feature>
<feature type="region of interest" description="Disordered" evidence="1">
    <location>
        <begin position="1498"/>
        <end position="1684"/>
    </location>
</feature>
<evidence type="ECO:0008006" key="4">
    <source>
        <dbReference type="Google" id="ProtNLM"/>
    </source>
</evidence>
<feature type="region of interest" description="Disordered" evidence="1">
    <location>
        <begin position="78"/>
        <end position="118"/>
    </location>
</feature>
<dbReference type="Proteomes" id="UP000050795">
    <property type="component" value="Unassembled WGS sequence"/>
</dbReference>
<feature type="compositionally biased region" description="Polar residues" evidence="1">
    <location>
        <begin position="401"/>
        <end position="413"/>
    </location>
</feature>
<name>A0AA85K4Y0_TRIRE</name>
<feature type="region of interest" description="Disordered" evidence="1">
    <location>
        <begin position="1971"/>
        <end position="2033"/>
    </location>
</feature>
<feature type="compositionally biased region" description="Basic and acidic residues" evidence="1">
    <location>
        <begin position="1133"/>
        <end position="1143"/>
    </location>
</feature>
<feature type="compositionally biased region" description="Polar residues" evidence="1">
    <location>
        <begin position="463"/>
        <end position="474"/>
    </location>
</feature>
<feature type="compositionally biased region" description="Low complexity" evidence="1">
    <location>
        <begin position="934"/>
        <end position="945"/>
    </location>
</feature>
<feature type="compositionally biased region" description="Low complexity" evidence="1">
    <location>
        <begin position="1307"/>
        <end position="1319"/>
    </location>
</feature>
<feature type="compositionally biased region" description="Polar residues" evidence="1">
    <location>
        <begin position="1610"/>
        <end position="1625"/>
    </location>
</feature>
<feature type="compositionally biased region" description="Polar residues" evidence="1">
    <location>
        <begin position="423"/>
        <end position="434"/>
    </location>
</feature>
<feature type="compositionally biased region" description="Polar residues" evidence="1">
    <location>
        <begin position="151"/>
        <end position="167"/>
    </location>
</feature>
<organism evidence="2 3">
    <name type="scientific">Trichobilharzia regenti</name>
    <name type="common">Nasal bird schistosome</name>
    <dbReference type="NCBI Taxonomy" id="157069"/>
    <lineage>
        <taxon>Eukaryota</taxon>
        <taxon>Metazoa</taxon>
        <taxon>Spiralia</taxon>
        <taxon>Lophotrochozoa</taxon>
        <taxon>Platyhelminthes</taxon>
        <taxon>Trematoda</taxon>
        <taxon>Digenea</taxon>
        <taxon>Strigeidida</taxon>
        <taxon>Schistosomatoidea</taxon>
        <taxon>Schistosomatidae</taxon>
        <taxon>Trichobilharzia</taxon>
    </lineage>
</organism>
<feature type="region of interest" description="Disordered" evidence="1">
    <location>
        <begin position="270"/>
        <end position="294"/>
    </location>
</feature>
<feature type="region of interest" description="Disordered" evidence="1">
    <location>
        <begin position="1115"/>
        <end position="1320"/>
    </location>
</feature>
<feature type="region of interest" description="Disordered" evidence="1">
    <location>
        <begin position="664"/>
        <end position="720"/>
    </location>
</feature>
<feature type="region of interest" description="Disordered" evidence="1">
    <location>
        <begin position="396"/>
        <end position="480"/>
    </location>
</feature>
<feature type="region of interest" description="Disordered" evidence="1">
    <location>
        <begin position="785"/>
        <end position="809"/>
    </location>
</feature>
<evidence type="ECO:0000313" key="2">
    <source>
        <dbReference type="Proteomes" id="UP000050795"/>
    </source>
</evidence>
<keyword evidence="2" id="KW-1185">Reference proteome</keyword>
<feature type="compositionally biased region" description="Low complexity" evidence="1">
    <location>
        <begin position="1978"/>
        <end position="1994"/>
    </location>
</feature>
<accession>A0AA85K4Y0</accession>
<feature type="compositionally biased region" description="Polar residues" evidence="1">
    <location>
        <begin position="1498"/>
        <end position="1544"/>
    </location>
</feature>
<feature type="compositionally biased region" description="Low complexity" evidence="1">
    <location>
        <begin position="785"/>
        <end position="801"/>
    </location>
</feature>
<reference evidence="2" key="1">
    <citation type="submission" date="2022-06" db="EMBL/GenBank/DDBJ databases">
        <authorList>
            <person name="Berger JAMES D."/>
            <person name="Berger JAMES D."/>
        </authorList>
    </citation>
    <scope>NUCLEOTIDE SEQUENCE [LARGE SCALE GENOMIC DNA]</scope>
</reference>
<proteinExistence type="predicted"/>
<sequence>MFIGDQIISYSKSAVPATYLVNIENDSGMSTHVFSNQCGADPSASEISTTDSLIQEFQEFEAQVYSGSLFDRKCRTSTPSAEIKSSQANQTTNISTRTHSFQEKSYANQKSKGRSDFNETSDIEVDSLDDEPVDHLPQINLISKRTENSDNHSSQITGNNSSPSSPAKVSRIPQLIRPAVKPGSRPTTLNSLKFKDNTNSPVISPQHHFPPQPTVVIPHSFSVTNSNLCSPTTELGTTRASSGRSQYFVPNLLQSPSDMTKSQKFQLKATESNTPTPTHQLSPSVSSINNSRPCNTNRVKVTVKKLAASSSPSQSVNSQDSYGQINKINPDTVASYAQEDPIETHDLVVAKMVADGVVWIPTSGTNSTVNTGTKNCQSMTQKTDQLRWYSEEIEEEKVENISITRSNSIPESRQSMKHHSSGNHEYNLTRGSSLNDEDQPGSELSSYPTSSSTTKGGEKEKNNSFNPQQPVTSESVDKQSELEAKLQEAMIIRKQQDDYIKQLQMYYDNLLTKHALAEVTIDQLRMGMRVGIDVDSIDDTLQKKSTKPRSHSMQTLHYNNNSSINNNQRLISNEDCLLQCPKNCYQNRNNTNDITVHYSSTPLLEQQRNKLRRNSSAHDARVLSTASESWETGLGSVSNNSSQFVQRNNDISKVDLMMKNMEKSTSYGQDHAKPGGSVQKIPTERQQSHQRKISEPSPSPSPPTTNHRGDNDPMKNVNNHRRNTTTASFYNMQQHHQANSIQSPNGCVPAELESCDKYVGDGVITDGEAEEEEDVFGNTLTNMTTATTTPNHEAQQHQQQQKLHKEDEMNSNSVASDFNTMPLPSAINNSSSNLNEIIYGPETVQMELLLRVADLQTRLSTMELFASQHHFIPESDLTSLQLDYGTLRDFYDSAKIHWGKDPQFDANEVLISELNHMADQLDKLIGYTLNTNETQSLQSSSTSSSPAPHTTVPKPAPRPSSNSASVSDLPASCWKDLNIFKLSDHTSSSEQKPVKNTTDSGVLSSPSSLPRSDHGRLSSISPLQSPIAEDSLSGLESVYFELMQHYNKIKEMPMTPVRAEQLYNLMKRLYDLALTAENRSSIIASPEELERIFQLDGDTRKLSENLERAIALQKQLSNYQNSPPNSESNSLSSHEETNLHKDNNSTTKLSSVSLASYARKGGSQNIKKSTIHSQSVTSQDSSSSNQDSGLSTPPESSDGMKRLPKQLNGYDSPHYHQHPHPRQALSLHKTSTNQSTPINHHNNSQTDNSYSSQKHEHSDSGFALCPPQPVQPRRRRKSNATEHQKGYHNQLNPTDGQQDMPKRNSPTSYSQTDSYSQTTKQRIDALENGVRMLKENLGNLYLRSENCTPTSKIEKNIKSTCPQSVQQSPLLYTSNPHSSLPLTGINNNNNSELIVFPQFSSSTPYMGSSNGGNCQFLSPGQLNSSSSLSSSSNHHPYADTSNAPILKLQANCNPRLQQDVCENNNTNENANHSSNRQISVNRPCRTYHRTADKRLICTQQNDTSYSSSTSNPQNTGKQYMTLKSNQSTVHGSSNGACKVSQYSANKRDLSYSRPTDRHHRRHSQFNKAADNGIGRSTKYYSTYQLNNRSRDSSSSSSSVSSDYSSDDSPTLASHSSSGECSTSLDDNSDLHRTSRYKVKNRPSLPVSRAYRDPLPDSPVLKSILRDDRFKQQRNSHRSSSLCKPVSHRIPLRSVTNIQDNYGSLNHLNAVPLNQTAHVNSTPNSKPVHNLMNTFGGSVPVVGNPEASGESVYYPSYPLVRQQSSRIYTAFESIHRRPSVPIQPSVYFYPSTERILYSHPVHQTVASEQCHDGGVCSPRIPTNLSNNCVVTSPKPMTCGACGGSGQILGGGGNLPNSRFIEPPLIRPNIGLSPLYRKTLSSARRKESRARPLRATHPCDISFIQSPSSNLFENENVCRNFNTNSTVNPSTHYHEPGRMDYTARFGSLTHVNKRSHSKSLTHRKYSHLMMMNQSNHQNPNTNSSEDSGSGTTSGEKSCCRKQNNRVNDNHHLNSREHYSNRCGTPTPAGNAGGTGIPLLSSSTNLQEILKAVSSTSRLAQKLRCSLEDLCSRQN</sequence>
<feature type="compositionally biased region" description="Low complexity" evidence="1">
    <location>
        <begin position="1173"/>
        <end position="1191"/>
    </location>
</feature>
<feature type="compositionally biased region" description="Low complexity" evidence="1">
    <location>
        <begin position="1117"/>
        <end position="1132"/>
    </location>
</feature>
<feature type="compositionally biased region" description="Polar residues" evidence="1">
    <location>
        <begin position="1162"/>
        <end position="1172"/>
    </location>
</feature>
<feature type="compositionally biased region" description="Low complexity" evidence="1">
    <location>
        <begin position="1463"/>
        <end position="1475"/>
    </location>
</feature>
<dbReference type="WBParaSite" id="TREG1_70740.1">
    <property type="protein sequence ID" value="TREG1_70740.1"/>
    <property type="gene ID" value="TREG1_70740"/>
</dbReference>
<feature type="compositionally biased region" description="Low complexity" evidence="1">
    <location>
        <begin position="442"/>
        <end position="454"/>
    </location>
</feature>
<feature type="compositionally biased region" description="Polar residues" evidence="1">
    <location>
        <begin position="1228"/>
        <end position="1252"/>
    </location>
</feature>
<feature type="compositionally biased region" description="Polar residues" evidence="1">
    <location>
        <begin position="78"/>
        <end position="110"/>
    </location>
</feature>
<feature type="region of interest" description="Disordered" evidence="1">
    <location>
        <begin position="1463"/>
        <end position="1483"/>
    </location>
</feature>